<accession>A0A0L0T7G7</accession>
<dbReference type="STRING" id="578462.A0A0L0T7G7"/>
<organism evidence="14 15">
    <name type="scientific">Allomyces macrogynus (strain ATCC 38327)</name>
    <name type="common">Allomyces javanicus var. macrogynus</name>
    <dbReference type="NCBI Taxonomy" id="578462"/>
    <lineage>
        <taxon>Eukaryota</taxon>
        <taxon>Fungi</taxon>
        <taxon>Fungi incertae sedis</taxon>
        <taxon>Blastocladiomycota</taxon>
        <taxon>Blastocladiomycetes</taxon>
        <taxon>Blastocladiales</taxon>
        <taxon>Blastocladiaceae</taxon>
        <taxon>Allomyces</taxon>
    </lineage>
</organism>
<keyword evidence="10" id="KW-0275">Fatty acid biosynthesis</keyword>
<keyword evidence="9" id="KW-0496">Mitochondrion</keyword>
<dbReference type="eggNOG" id="KOG0025">
    <property type="taxonomic scope" value="Eukaryota"/>
</dbReference>
<evidence type="ECO:0000313" key="15">
    <source>
        <dbReference type="Proteomes" id="UP000054350"/>
    </source>
</evidence>
<dbReference type="InterPro" id="IPR013149">
    <property type="entry name" value="ADH-like_C"/>
</dbReference>
<dbReference type="InterPro" id="IPR036291">
    <property type="entry name" value="NAD(P)-bd_dom_sf"/>
</dbReference>
<dbReference type="Proteomes" id="UP000054350">
    <property type="component" value="Unassembled WGS sequence"/>
</dbReference>
<evidence type="ECO:0000256" key="1">
    <source>
        <dbReference type="ARBA" id="ARBA00004173"/>
    </source>
</evidence>
<reference evidence="15" key="2">
    <citation type="submission" date="2009-11" db="EMBL/GenBank/DDBJ databases">
        <title>The Genome Sequence of Allomyces macrogynus strain ATCC 38327.</title>
        <authorList>
            <consortium name="The Broad Institute Genome Sequencing Platform"/>
            <person name="Russ C."/>
            <person name="Cuomo C."/>
            <person name="Shea T."/>
            <person name="Young S.K."/>
            <person name="Zeng Q."/>
            <person name="Koehrsen M."/>
            <person name="Haas B."/>
            <person name="Borodovsky M."/>
            <person name="Guigo R."/>
            <person name="Alvarado L."/>
            <person name="Berlin A."/>
            <person name="Borenstein D."/>
            <person name="Chen Z."/>
            <person name="Engels R."/>
            <person name="Freedman E."/>
            <person name="Gellesch M."/>
            <person name="Goldberg J."/>
            <person name="Griggs A."/>
            <person name="Gujja S."/>
            <person name="Heiman D."/>
            <person name="Hepburn T."/>
            <person name="Howarth C."/>
            <person name="Jen D."/>
            <person name="Larson L."/>
            <person name="Lewis B."/>
            <person name="Mehta T."/>
            <person name="Park D."/>
            <person name="Pearson M."/>
            <person name="Roberts A."/>
            <person name="Saif S."/>
            <person name="Shenoy N."/>
            <person name="Sisk P."/>
            <person name="Stolte C."/>
            <person name="Sykes S."/>
            <person name="Walk T."/>
            <person name="White J."/>
            <person name="Yandava C."/>
            <person name="Burger G."/>
            <person name="Gray M.W."/>
            <person name="Holland P.W.H."/>
            <person name="King N."/>
            <person name="Lang F.B.F."/>
            <person name="Roger A.J."/>
            <person name="Ruiz-Trillo I."/>
            <person name="Lander E."/>
            <person name="Nusbaum C."/>
        </authorList>
    </citation>
    <scope>NUCLEOTIDE SEQUENCE [LARGE SCALE GENOMIC DNA]</scope>
    <source>
        <strain evidence="15">ATCC 38327</strain>
    </source>
</reference>
<evidence type="ECO:0000256" key="4">
    <source>
        <dbReference type="ARBA" id="ARBA00022832"/>
    </source>
</evidence>
<dbReference type="AlphaFoldDB" id="A0A0L0T7G7"/>
<dbReference type="CDD" id="cd08290">
    <property type="entry name" value="ETR"/>
    <property type="match status" value="1"/>
</dbReference>
<feature type="domain" description="Enoyl reductase (ER)" evidence="13">
    <location>
        <begin position="22"/>
        <end position="369"/>
    </location>
</feature>
<dbReference type="EC" id="1.3.1.104" evidence="11"/>
<keyword evidence="8" id="KW-0443">Lipid metabolism</keyword>
<dbReference type="Gene3D" id="3.90.180.10">
    <property type="entry name" value="Medium-chain alcohol dehydrogenases, catalytic domain"/>
    <property type="match status" value="1"/>
</dbReference>
<dbReference type="VEuPathDB" id="FungiDB:AMAG_14609"/>
<evidence type="ECO:0000256" key="8">
    <source>
        <dbReference type="ARBA" id="ARBA00023098"/>
    </source>
</evidence>
<comment type="catalytic activity">
    <reaction evidence="12">
        <text>a 2,3-saturated acyl-[ACP] + NADP(+) = a (2E)-enoyl-[ACP] + NADPH + H(+)</text>
        <dbReference type="Rhea" id="RHEA:22564"/>
        <dbReference type="Rhea" id="RHEA-COMP:9925"/>
        <dbReference type="Rhea" id="RHEA-COMP:9926"/>
        <dbReference type="ChEBI" id="CHEBI:15378"/>
        <dbReference type="ChEBI" id="CHEBI:57783"/>
        <dbReference type="ChEBI" id="CHEBI:58349"/>
        <dbReference type="ChEBI" id="CHEBI:78784"/>
        <dbReference type="ChEBI" id="CHEBI:78785"/>
        <dbReference type="EC" id="1.3.1.104"/>
    </reaction>
</comment>
<dbReference type="InterPro" id="IPR051034">
    <property type="entry name" value="Mito_Enoyl-ACP_Reductase"/>
</dbReference>
<dbReference type="GO" id="GO:0141148">
    <property type="term" value="F:enoyl-[acyl-carrier-protein] reductase (NADPH) activity"/>
    <property type="evidence" value="ECO:0007669"/>
    <property type="project" value="UniProtKB-EC"/>
</dbReference>
<dbReference type="SMART" id="SM00829">
    <property type="entry name" value="PKS_ER"/>
    <property type="match status" value="1"/>
</dbReference>
<gene>
    <name evidence="14" type="ORF">AMAG_14609</name>
</gene>
<comment type="subcellular location">
    <subcellularLocation>
        <location evidence="1">Mitochondrion</location>
    </subcellularLocation>
</comment>
<dbReference type="InterPro" id="IPR011032">
    <property type="entry name" value="GroES-like_sf"/>
</dbReference>
<dbReference type="Pfam" id="PF00107">
    <property type="entry name" value="ADH_zinc_N"/>
    <property type="match status" value="1"/>
</dbReference>
<dbReference type="GO" id="GO:0005739">
    <property type="term" value="C:mitochondrion"/>
    <property type="evidence" value="ECO:0007669"/>
    <property type="project" value="UniProtKB-SubCell"/>
</dbReference>
<dbReference type="Pfam" id="PF08240">
    <property type="entry name" value="ADH_N"/>
    <property type="match status" value="1"/>
</dbReference>
<evidence type="ECO:0000256" key="11">
    <source>
        <dbReference type="ARBA" id="ARBA00038963"/>
    </source>
</evidence>
<comment type="similarity">
    <text evidence="2">Belongs to the zinc-containing alcohol dehydrogenase family. Quinone oxidoreductase subfamily.</text>
</comment>
<dbReference type="InterPro" id="IPR020843">
    <property type="entry name" value="ER"/>
</dbReference>
<sequence>MSTTTLPSSTAAIVLEAPGAPGSVLRYAHIAIPTDLADDAVALHILAAPINPSDLSAVQGVYPIQMAPVAVTGGSAFPEGTTVRVPGFECAAEVVAVGSAVSDIAVGDWVIPNKGGFGAWRAHAVVPESEVLVIQRADEAHSLKVADAATMIVNPPTAYRMLRDFETLKEGDVVVQNAANSAVGRYVIQMARNLGVRTVNLVRDRPEFDALAADLTSLGATAVIRDGDLDALKGWFAEHAPQGARLAFNAVGGASAARMVEVLGKGAHHVTYGAMSRDPVPVNATALIFKDIKMVGFWMSEWKKQASREATVEMYDALVAAIRAGEVIGPEFEHVEVPLSLDDATEERQAEVVANVAKAGSSFLGKKILLVFPH</sequence>
<evidence type="ECO:0000313" key="14">
    <source>
        <dbReference type="EMBL" id="KNE70484.1"/>
    </source>
</evidence>
<evidence type="ECO:0000256" key="12">
    <source>
        <dbReference type="ARBA" id="ARBA00048843"/>
    </source>
</evidence>
<evidence type="ECO:0000256" key="10">
    <source>
        <dbReference type="ARBA" id="ARBA00023160"/>
    </source>
</evidence>
<keyword evidence="5" id="KW-0521">NADP</keyword>
<evidence type="ECO:0000256" key="7">
    <source>
        <dbReference type="ARBA" id="ARBA00023002"/>
    </source>
</evidence>
<name>A0A0L0T7G7_ALLM3</name>
<dbReference type="FunFam" id="3.40.50.720:FF:000112">
    <property type="entry name" value="Enoyl-[acyl-carrier-protein] reductase 1, mitochondrial"/>
    <property type="match status" value="1"/>
</dbReference>
<keyword evidence="7" id="KW-0560">Oxidoreductase</keyword>
<dbReference type="PANTHER" id="PTHR43981:SF2">
    <property type="entry name" value="ENOYL-[ACYL-CARRIER-PROTEIN] REDUCTASE, MITOCHONDRIAL"/>
    <property type="match status" value="1"/>
</dbReference>
<evidence type="ECO:0000256" key="5">
    <source>
        <dbReference type="ARBA" id="ARBA00022857"/>
    </source>
</evidence>
<dbReference type="EMBL" id="GG745366">
    <property type="protein sequence ID" value="KNE70484.1"/>
    <property type="molecule type" value="Genomic_DNA"/>
</dbReference>
<dbReference type="InterPro" id="IPR013154">
    <property type="entry name" value="ADH-like_N"/>
</dbReference>
<evidence type="ECO:0000256" key="6">
    <source>
        <dbReference type="ARBA" id="ARBA00022946"/>
    </source>
</evidence>
<keyword evidence="15" id="KW-1185">Reference proteome</keyword>
<evidence type="ECO:0000259" key="13">
    <source>
        <dbReference type="SMART" id="SM00829"/>
    </source>
</evidence>
<dbReference type="PANTHER" id="PTHR43981">
    <property type="entry name" value="ENOYL-[ACYL-CARRIER-PROTEIN] REDUCTASE, MITOCHONDRIAL"/>
    <property type="match status" value="1"/>
</dbReference>
<evidence type="ECO:0000256" key="3">
    <source>
        <dbReference type="ARBA" id="ARBA00022516"/>
    </source>
</evidence>
<dbReference type="OrthoDB" id="7482721at2759"/>
<dbReference type="SUPFAM" id="SSF50129">
    <property type="entry name" value="GroES-like"/>
    <property type="match status" value="1"/>
</dbReference>
<keyword evidence="3" id="KW-0444">Lipid biosynthesis</keyword>
<dbReference type="GO" id="GO:0006633">
    <property type="term" value="P:fatty acid biosynthetic process"/>
    <property type="evidence" value="ECO:0007669"/>
    <property type="project" value="UniProtKB-KW"/>
</dbReference>
<keyword evidence="6" id="KW-0809">Transit peptide</keyword>
<evidence type="ECO:0000256" key="2">
    <source>
        <dbReference type="ARBA" id="ARBA00010371"/>
    </source>
</evidence>
<keyword evidence="4" id="KW-0276">Fatty acid metabolism</keyword>
<reference evidence="14 15" key="1">
    <citation type="submission" date="2009-11" db="EMBL/GenBank/DDBJ databases">
        <title>Annotation of Allomyces macrogynus ATCC 38327.</title>
        <authorList>
            <consortium name="The Broad Institute Genome Sequencing Platform"/>
            <person name="Russ C."/>
            <person name="Cuomo C."/>
            <person name="Burger G."/>
            <person name="Gray M.W."/>
            <person name="Holland P.W.H."/>
            <person name="King N."/>
            <person name="Lang F.B.F."/>
            <person name="Roger A.J."/>
            <person name="Ruiz-Trillo I."/>
            <person name="Young S.K."/>
            <person name="Zeng Q."/>
            <person name="Gargeya S."/>
            <person name="Fitzgerald M."/>
            <person name="Haas B."/>
            <person name="Abouelleil A."/>
            <person name="Alvarado L."/>
            <person name="Arachchi H.M."/>
            <person name="Berlin A."/>
            <person name="Chapman S.B."/>
            <person name="Gearin G."/>
            <person name="Goldberg J."/>
            <person name="Griggs A."/>
            <person name="Gujja S."/>
            <person name="Hansen M."/>
            <person name="Heiman D."/>
            <person name="Howarth C."/>
            <person name="Larimer J."/>
            <person name="Lui A."/>
            <person name="MacDonald P.J.P."/>
            <person name="McCowen C."/>
            <person name="Montmayeur A."/>
            <person name="Murphy C."/>
            <person name="Neiman D."/>
            <person name="Pearson M."/>
            <person name="Priest M."/>
            <person name="Roberts A."/>
            <person name="Saif S."/>
            <person name="Shea T."/>
            <person name="Sisk P."/>
            <person name="Stolte C."/>
            <person name="Sykes S."/>
            <person name="Wortman J."/>
            <person name="Nusbaum C."/>
            <person name="Birren B."/>
        </authorList>
    </citation>
    <scope>NUCLEOTIDE SEQUENCE [LARGE SCALE GENOMIC DNA]</scope>
    <source>
        <strain evidence="14 15">ATCC 38327</strain>
    </source>
</reference>
<dbReference type="OMA" id="WVAPLNG"/>
<proteinExistence type="inferred from homology"/>
<protein>
    <recommendedName>
        <fullName evidence="11">enoyl-[acyl-carrier-protein] reductase</fullName>
        <ecNumber evidence="11">1.3.1.104</ecNumber>
    </recommendedName>
</protein>
<evidence type="ECO:0000256" key="9">
    <source>
        <dbReference type="ARBA" id="ARBA00023128"/>
    </source>
</evidence>
<dbReference type="SUPFAM" id="SSF51735">
    <property type="entry name" value="NAD(P)-binding Rossmann-fold domains"/>
    <property type="match status" value="1"/>
</dbReference>
<dbReference type="Gene3D" id="3.40.50.720">
    <property type="entry name" value="NAD(P)-binding Rossmann-like Domain"/>
    <property type="match status" value="1"/>
</dbReference>